<dbReference type="ExpressionAtlas" id="Q4V3G7">
    <property type="expression patterns" value="baseline and differential"/>
</dbReference>
<dbReference type="PANTHER" id="PTHR21066:SF15">
    <property type="entry name" value="GH25962P-RELATED"/>
    <property type="match status" value="1"/>
</dbReference>
<proteinExistence type="evidence at transcript level"/>
<dbReference type="EMBL" id="BT023389">
    <property type="protein sequence ID" value="AAY55805.1"/>
    <property type="molecule type" value="mRNA"/>
</dbReference>
<dbReference type="GO" id="GO:0005576">
    <property type="term" value="C:extracellular region"/>
    <property type="evidence" value="ECO:0007669"/>
    <property type="project" value="UniProtKB-SubCell"/>
</dbReference>
<comment type="similarity">
    <text evidence="2">Belongs to the PBP/GOBP family.</text>
</comment>
<protein>
    <submittedName>
        <fullName evidence="5">IP01869p</fullName>
    </submittedName>
</protein>
<dbReference type="GO" id="GO:0005549">
    <property type="term" value="F:odorant binding"/>
    <property type="evidence" value="ECO:0007669"/>
    <property type="project" value="InterPro"/>
</dbReference>
<keyword evidence="3" id="KW-0964">Secreted</keyword>
<comment type="subcellular location">
    <subcellularLocation>
        <location evidence="1">Secreted</location>
    </subcellularLocation>
</comment>
<evidence type="ECO:0000259" key="4">
    <source>
        <dbReference type="Pfam" id="PF22651"/>
    </source>
</evidence>
<dbReference type="PANTHER" id="PTHR21066">
    <property type="entry name" value="ODORANT-BINDING PROTEIN 59A-RELATED"/>
    <property type="match status" value="1"/>
</dbReference>
<sequence>MDSWLSEFIAGTWSVFTRRTSTIAANIRMATTMSRWPRRCHDGHDDVTMATTMSRWPRRCHDGHDDVTESCAKQTNFRLPSPNEEAIVDVTVDQAMVGTCWAKCVFDHYNLMENNTLDMDKVRSYYKRYHQTDPEYATEMLNAYEKCHTQSEEATEKFLSLPIVRAFSTAKFCKPTSSIIMSCVIYNFFHNCPASRWSNTTECVETLAFARKCKDVLTTM</sequence>
<feature type="domain" description="OBP47-like" evidence="4">
    <location>
        <begin position="90"/>
        <end position="204"/>
    </location>
</feature>
<gene>
    <name evidence="5" type="primary">Obp58b</name>
</gene>
<reference evidence="5" key="1">
    <citation type="submission" date="2005-05" db="EMBL/GenBank/DDBJ databases">
        <authorList>
            <person name="Stapleton M."/>
            <person name="Carlson J."/>
            <person name="Chavez C."/>
            <person name="Frise E."/>
            <person name="George R."/>
            <person name="Pacleb J."/>
            <person name="Park S."/>
            <person name="Wan K."/>
            <person name="Yu C."/>
            <person name="Celniker S."/>
        </authorList>
    </citation>
    <scope>NUCLEOTIDE SEQUENCE</scope>
</reference>
<evidence type="ECO:0000256" key="3">
    <source>
        <dbReference type="ARBA" id="ARBA00022525"/>
    </source>
</evidence>
<dbReference type="VEuPathDB" id="VectorBase:FBgn0034768"/>
<dbReference type="Gene3D" id="1.10.238.270">
    <property type="match status" value="1"/>
</dbReference>
<evidence type="ECO:0000256" key="1">
    <source>
        <dbReference type="ARBA" id="ARBA00004613"/>
    </source>
</evidence>
<organism evidence="5">
    <name type="scientific">Drosophila melanogaster</name>
    <name type="common">Fruit fly</name>
    <dbReference type="NCBI Taxonomy" id="7227"/>
    <lineage>
        <taxon>Eukaryota</taxon>
        <taxon>Metazoa</taxon>
        <taxon>Ecdysozoa</taxon>
        <taxon>Arthropoda</taxon>
        <taxon>Hexapoda</taxon>
        <taxon>Insecta</taxon>
        <taxon>Pterygota</taxon>
        <taxon>Neoptera</taxon>
        <taxon>Endopterygota</taxon>
        <taxon>Diptera</taxon>
        <taxon>Brachycera</taxon>
        <taxon>Muscomorpha</taxon>
        <taxon>Ephydroidea</taxon>
        <taxon>Drosophilidae</taxon>
        <taxon>Drosophila</taxon>
        <taxon>Sophophora</taxon>
    </lineage>
</organism>
<accession>Q4V3G7</accession>
<dbReference type="InterPro" id="IPR006170">
    <property type="entry name" value="PBP/GOBP"/>
</dbReference>
<name>Q4V3G7_DROME</name>
<dbReference type="Bgee" id="FBgn0034768">
    <property type="expression patterns" value="Expressed in scolopidial neuron (Drosophila) in adult integumentary system and 8 other cell types or tissues"/>
</dbReference>
<dbReference type="OrthoDB" id="8007127at2759"/>
<dbReference type="SUPFAM" id="SSF47565">
    <property type="entry name" value="Insect pheromone/odorant-binding proteins"/>
    <property type="match status" value="1"/>
</dbReference>
<dbReference type="InterPro" id="IPR052295">
    <property type="entry name" value="Odorant-binding_protein"/>
</dbReference>
<evidence type="ECO:0000313" key="5">
    <source>
        <dbReference type="EMBL" id="AAY55805.1"/>
    </source>
</evidence>
<dbReference type="InterPro" id="IPR054577">
    <property type="entry name" value="OBP47-like_dom"/>
</dbReference>
<evidence type="ECO:0000256" key="2">
    <source>
        <dbReference type="ARBA" id="ARBA00008098"/>
    </source>
</evidence>
<dbReference type="InterPro" id="IPR036728">
    <property type="entry name" value="PBP_GOBP_sf"/>
</dbReference>
<dbReference type="SMART" id="SM00708">
    <property type="entry name" value="PhBP"/>
    <property type="match status" value="1"/>
</dbReference>
<dbReference type="Pfam" id="PF22651">
    <property type="entry name" value="OBP47_like"/>
    <property type="match status" value="1"/>
</dbReference>
<dbReference type="AlphaFoldDB" id="Q4V3G7"/>